<dbReference type="EMBL" id="BARS01022103">
    <property type="protein sequence ID" value="GAG11214.1"/>
    <property type="molecule type" value="Genomic_DNA"/>
</dbReference>
<dbReference type="AlphaFoldDB" id="X0UZE9"/>
<reference evidence="1" key="1">
    <citation type="journal article" date="2014" name="Front. Microbiol.">
        <title>High frequency of phylogenetically diverse reductive dehalogenase-homologous genes in deep subseafloor sedimentary metagenomes.</title>
        <authorList>
            <person name="Kawai M."/>
            <person name="Futagami T."/>
            <person name="Toyoda A."/>
            <person name="Takaki Y."/>
            <person name="Nishi S."/>
            <person name="Hori S."/>
            <person name="Arai W."/>
            <person name="Tsubouchi T."/>
            <person name="Morono Y."/>
            <person name="Uchiyama I."/>
            <person name="Ito T."/>
            <person name="Fujiyama A."/>
            <person name="Inagaki F."/>
            <person name="Takami H."/>
        </authorList>
    </citation>
    <scope>NUCLEOTIDE SEQUENCE</scope>
    <source>
        <strain evidence="1">Expedition CK06-06</strain>
    </source>
</reference>
<sequence>MPDVIELRFYVYIEKVDESTLFDALTLNTTLLTVCCPAFKYFESR</sequence>
<organism evidence="1">
    <name type="scientific">marine sediment metagenome</name>
    <dbReference type="NCBI Taxonomy" id="412755"/>
    <lineage>
        <taxon>unclassified sequences</taxon>
        <taxon>metagenomes</taxon>
        <taxon>ecological metagenomes</taxon>
    </lineage>
</organism>
<comment type="caution">
    <text evidence="1">The sequence shown here is derived from an EMBL/GenBank/DDBJ whole genome shotgun (WGS) entry which is preliminary data.</text>
</comment>
<gene>
    <name evidence="1" type="ORF">S01H1_35372</name>
</gene>
<protein>
    <submittedName>
        <fullName evidence="1">Uncharacterized protein</fullName>
    </submittedName>
</protein>
<evidence type="ECO:0000313" key="1">
    <source>
        <dbReference type="EMBL" id="GAG11214.1"/>
    </source>
</evidence>
<proteinExistence type="predicted"/>
<name>X0UZE9_9ZZZZ</name>
<accession>X0UZE9</accession>